<evidence type="ECO:0000313" key="3">
    <source>
        <dbReference type="Proteomes" id="UP000663825"/>
    </source>
</evidence>
<evidence type="ECO:0000313" key="4">
    <source>
        <dbReference type="Proteomes" id="UP000663873"/>
    </source>
</evidence>
<evidence type="ECO:0000313" key="2">
    <source>
        <dbReference type="EMBL" id="CAF4504688.1"/>
    </source>
</evidence>
<dbReference type="EMBL" id="CAJOBP010006972">
    <property type="protein sequence ID" value="CAF4504688.1"/>
    <property type="molecule type" value="Genomic_DNA"/>
</dbReference>
<dbReference type="OrthoDB" id="10044445at2759"/>
<proteinExistence type="predicted"/>
<reference evidence="1" key="1">
    <citation type="submission" date="2021-02" db="EMBL/GenBank/DDBJ databases">
        <authorList>
            <person name="Nowell W R."/>
        </authorList>
    </citation>
    <scope>NUCLEOTIDE SEQUENCE</scope>
</reference>
<evidence type="ECO:0008006" key="5">
    <source>
        <dbReference type="Google" id="ProtNLM"/>
    </source>
</evidence>
<dbReference type="Proteomes" id="UP000663825">
    <property type="component" value="Unassembled WGS sequence"/>
</dbReference>
<dbReference type="AlphaFoldDB" id="A0A817S1A4"/>
<organism evidence="1 3">
    <name type="scientific">Rotaria socialis</name>
    <dbReference type="NCBI Taxonomy" id="392032"/>
    <lineage>
        <taxon>Eukaryota</taxon>
        <taxon>Metazoa</taxon>
        <taxon>Spiralia</taxon>
        <taxon>Gnathifera</taxon>
        <taxon>Rotifera</taxon>
        <taxon>Eurotatoria</taxon>
        <taxon>Bdelloidea</taxon>
        <taxon>Philodinida</taxon>
        <taxon>Philodinidae</taxon>
        <taxon>Rotaria</taxon>
    </lineage>
</organism>
<sequence length="542" mass="61968">MSSFICPLCLTNRNFVSLAKMFQHITIYHQNESNFEITCDLHSTCGVLYQTYSGYKSHIYRQHLSELHSTEKNQKNLDTIPAVGLQEENMNLLVGSDSTIGDTNDPLDFANDNLESMLPEDDYEAEFYDSASSFSSTNSDEKPLGSMMDIKRSHVLFILKLREEFLLPKNVTKSDYSASSSSRKEKKKAIEFDQLKQILDDIRDAIESVTKNEYQFIEHCEKYFAYSSPKEIVLSSVGEVSEHAYFIPIESTLLSMLNYQPLAVQILENIQQQQTITKHDGDLMFSIRDGYHGSRLDHDSLLLQLYLDDIGLTNPIGSKRDQYKMCMVYFSLEDIPDQLRSKVDFIQLVAVCESKILKDKIKAKRFFQPIIDNLNHLQLNGLLINSIHHKFSFSTVVADNLAAHFVGGFRPCFNSGNFCRRCYVTYAEKNSPIPLSQIKIRTVFDHDDLVQEIINDPNESSLMGVIDQSPLHDLIGFHPIVSLPGDCMHDFLEGICPMVVMSLLKQASSRRLITYGEKQFLICAYHIHSYHSNFPYILSKTK</sequence>
<name>A0A817S1A4_9BILA</name>
<comment type="caution">
    <text evidence="1">The sequence shown here is derived from an EMBL/GenBank/DDBJ whole genome shotgun (WGS) entry which is preliminary data.</text>
</comment>
<evidence type="ECO:0000313" key="1">
    <source>
        <dbReference type="EMBL" id="CAF3273309.1"/>
    </source>
</evidence>
<protein>
    <recommendedName>
        <fullName evidence="5">C2H2-type domain-containing protein</fullName>
    </recommendedName>
</protein>
<dbReference type="EMBL" id="CAJNXB010002718">
    <property type="protein sequence ID" value="CAF3273309.1"/>
    <property type="molecule type" value="Genomic_DNA"/>
</dbReference>
<gene>
    <name evidence="1" type="ORF">TIS948_LOCUS16456</name>
    <name evidence="2" type="ORF">UJA718_LOCUS26574</name>
</gene>
<dbReference type="Proteomes" id="UP000663873">
    <property type="component" value="Unassembled WGS sequence"/>
</dbReference>
<keyword evidence="4" id="KW-1185">Reference proteome</keyword>
<accession>A0A817S1A4</accession>